<dbReference type="PANTHER" id="PTHR24559:SF444">
    <property type="entry name" value="REVERSE TRANSCRIPTASE DOMAIN-CONTAINING PROTEIN"/>
    <property type="match status" value="1"/>
</dbReference>
<keyword evidence="4" id="KW-1185">Reference proteome</keyword>
<dbReference type="InterPro" id="IPR053134">
    <property type="entry name" value="RNA-dir_DNA_polymerase"/>
</dbReference>
<comment type="caution">
    <text evidence="1">The sequence shown here is derived from an EMBL/GenBank/DDBJ whole genome shotgun (WGS) entry which is preliminary data.</text>
</comment>
<dbReference type="EMBL" id="BQNB010013655">
    <property type="protein sequence ID" value="GJT18663.1"/>
    <property type="molecule type" value="Genomic_DNA"/>
</dbReference>
<evidence type="ECO:0000313" key="3">
    <source>
        <dbReference type="EMBL" id="GJT18663.1"/>
    </source>
</evidence>
<sequence>MTQTGCSTYKRVNPKIHEVIKKEVIKLLDAGLIYPISDSLWVSLVHCVPKKGDMTVIENDNNDTSSDDVRDDACMMAIFHDMIEETMEVFMDDFSAFEDSFLSFLSHLDKMLRRYSSSFYREASPTNKWASGGFKSWLETNFREDHRVEDERRFRLKTKTASSALDATIIMDDSVARGFVYRPLDLQSSRLYGNLSYSRS</sequence>
<evidence type="ECO:0000313" key="4">
    <source>
        <dbReference type="Proteomes" id="UP001151760"/>
    </source>
</evidence>
<evidence type="ECO:0000313" key="2">
    <source>
        <dbReference type="EMBL" id="GJT17761.1"/>
    </source>
</evidence>
<dbReference type="Proteomes" id="UP001151760">
    <property type="component" value="Unassembled WGS sequence"/>
</dbReference>
<proteinExistence type="predicted"/>
<dbReference type="SUPFAM" id="SSF56672">
    <property type="entry name" value="DNA/RNA polymerases"/>
    <property type="match status" value="1"/>
</dbReference>
<dbReference type="InterPro" id="IPR043502">
    <property type="entry name" value="DNA/RNA_pol_sf"/>
</dbReference>
<dbReference type="EMBL" id="BQNB010009196">
    <property type="protein sequence ID" value="GJS60071.1"/>
    <property type="molecule type" value="Genomic_DNA"/>
</dbReference>
<dbReference type="Gene3D" id="3.10.10.10">
    <property type="entry name" value="HIV Type 1 Reverse Transcriptase, subunit A, domain 1"/>
    <property type="match status" value="1"/>
</dbReference>
<evidence type="ECO:0000313" key="1">
    <source>
        <dbReference type="EMBL" id="GJS60071.1"/>
    </source>
</evidence>
<organism evidence="1 4">
    <name type="scientific">Tanacetum coccineum</name>
    <dbReference type="NCBI Taxonomy" id="301880"/>
    <lineage>
        <taxon>Eukaryota</taxon>
        <taxon>Viridiplantae</taxon>
        <taxon>Streptophyta</taxon>
        <taxon>Embryophyta</taxon>
        <taxon>Tracheophyta</taxon>
        <taxon>Spermatophyta</taxon>
        <taxon>Magnoliopsida</taxon>
        <taxon>eudicotyledons</taxon>
        <taxon>Gunneridae</taxon>
        <taxon>Pentapetalae</taxon>
        <taxon>asterids</taxon>
        <taxon>campanulids</taxon>
        <taxon>Asterales</taxon>
        <taxon>Asteraceae</taxon>
        <taxon>Asteroideae</taxon>
        <taxon>Anthemideae</taxon>
        <taxon>Anthemidinae</taxon>
        <taxon>Tanacetum</taxon>
    </lineage>
</organism>
<gene>
    <name evidence="1" type="ORF">Tco_0654855</name>
    <name evidence="2" type="ORF">Tco_0876467</name>
    <name evidence="3" type="ORF">Tco_0877369</name>
</gene>
<accession>A0ABQ4X4D1</accession>
<name>A0ABQ4X4D1_9ASTR</name>
<evidence type="ECO:0008006" key="5">
    <source>
        <dbReference type="Google" id="ProtNLM"/>
    </source>
</evidence>
<dbReference type="PANTHER" id="PTHR24559">
    <property type="entry name" value="TRANSPOSON TY3-I GAG-POL POLYPROTEIN"/>
    <property type="match status" value="1"/>
</dbReference>
<reference evidence="1" key="2">
    <citation type="submission" date="2022-01" db="EMBL/GenBank/DDBJ databases">
        <authorList>
            <person name="Yamashiro T."/>
            <person name="Shiraishi A."/>
            <person name="Satake H."/>
            <person name="Nakayama K."/>
        </authorList>
    </citation>
    <scope>NUCLEOTIDE SEQUENCE</scope>
</reference>
<protein>
    <recommendedName>
        <fullName evidence="5">Reverse transcriptase domain-containing protein</fullName>
    </recommendedName>
</protein>
<dbReference type="EMBL" id="BQNB010013585">
    <property type="protein sequence ID" value="GJT17761.1"/>
    <property type="molecule type" value="Genomic_DNA"/>
</dbReference>
<reference evidence="1" key="1">
    <citation type="journal article" date="2022" name="Int. J. Mol. Sci.">
        <title>Draft Genome of Tanacetum Coccineum: Genomic Comparison of Closely Related Tanacetum-Family Plants.</title>
        <authorList>
            <person name="Yamashiro T."/>
            <person name="Shiraishi A."/>
            <person name="Nakayama K."/>
            <person name="Satake H."/>
        </authorList>
    </citation>
    <scope>NUCLEOTIDE SEQUENCE</scope>
</reference>